<feature type="domain" description="G-protein coupled receptors family 3 profile" evidence="14">
    <location>
        <begin position="59"/>
        <end position="312"/>
    </location>
</feature>
<keyword evidence="4 13" id="KW-0812">Transmembrane</keyword>
<feature type="region of interest" description="Disordered" evidence="12">
    <location>
        <begin position="467"/>
        <end position="529"/>
    </location>
</feature>
<feature type="region of interest" description="Disordered" evidence="12">
    <location>
        <begin position="443"/>
        <end position="462"/>
    </location>
</feature>
<keyword evidence="6" id="KW-0297">G-protein coupled receptor</keyword>
<dbReference type="PRINTS" id="PR01176">
    <property type="entry name" value="GABABRECEPTR"/>
</dbReference>
<evidence type="ECO:0000256" key="3">
    <source>
        <dbReference type="ARBA" id="ARBA00022475"/>
    </source>
</evidence>
<feature type="compositionally biased region" description="Acidic residues" evidence="12">
    <location>
        <begin position="750"/>
        <end position="759"/>
    </location>
</feature>
<evidence type="ECO:0000313" key="15">
    <source>
        <dbReference type="Proteomes" id="UP000694915"/>
    </source>
</evidence>
<feature type="compositionally biased region" description="Basic and acidic residues" evidence="12">
    <location>
        <begin position="653"/>
        <end position="666"/>
    </location>
</feature>
<feature type="compositionally biased region" description="Polar residues" evidence="12">
    <location>
        <begin position="607"/>
        <end position="620"/>
    </location>
</feature>
<keyword evidence="9" id="KW-0325">Glycoprotein</keyword>
<proteinExistence type="inferred from homology"/>
<evidence type="ECO:0000256" key="12">
    <source>
        <dbReference type="SAM" id="MobiDB-lite"/>
    </source>
</evidence>
<keyword evidence="3" id="KW-1003">Cell membrane</keyword>
<feature type="compositionally biased region" description="Basic and acidic residues" evidence="12">
    <location>
        <begin position="509"/>
        <end position="529"/>
    </location>
</feature>
<keyword evidence="10" id="KW-0807">Transducer</keyword>
<feature type="coiled-coil region" evidence="11">
    <location>
        <begin position="355"/>
        <end position="389"/>
    </location>
</feature>
<comment type="similarity">
    <text evidence="2">Belongs to the G-protein coupled receptor 3 family. GABA-B receptor subfamily.</text>
</comment>
<evidence type="ECO:0000256" key="9">
    <source>
        <dbReference type="ARBA" id="ARBA00023180"/>
    </source>
</evidence>
<evidence type="ECO:0000256" key="4">
    <source>
        <dbReference type="ARBA" id="ARBA00022692"/>
    </source>
</evidence>
<name>A0ABM0KEV2_MICOH</name>
<feature type="transmembrane region" description="Helical" evidence="13">
    <location>
        <begin position="223"/>
        <end position="246"/>
    </location>
</feature>
<evidence type="ECO:0000256" key="1">
    <source>
        <dbReference type="ARBA" id="ARBA00004651"/>
    </source>
</evidence>
<keyword evidence="15" id="KW-1185">Reference proteome</keyword>
<keyword evidence="11" id="KW-0175">Coiled coil</keyword>
<evidence type="ECO:0000256" key="10">
    <source>
        <dbReference type="ARBA" id="ARBA00023224"/>
    </source>
</evidence>
<feature type="compositionally biased region" description="Basic and acidic residues" evidence="12">
    <location>
        <begin position="622"/>
        <end position="633"/>
    </location>
</feature>
<reference evidence="16" key="1">
    <citation type="submission" date="2025-08" db="UniProtKB">
        <authorList>
            <consortium name="RefSeq"/>
        </authorList>
    </citation>
    <scope>IDENTIFICATION</scope>
</reference>
<evidence type="ECO:0000256" key="11">
    <source>
        <dbReference type="SAM" id="Coils"/>
    </source>
</evidence>
<dbReference type="PROSITE" id="PS50259">
    <property type="entry name" value="G_PROTEIN_RECEP_F3_4"/>
    <property type="match status" value="1"/>
</dbReference>
<evidence type="ECO:0000256" key="5">
    <source>
        <dbReference type="ARBA" id="ARBA00022989"/>
    </source>
</evidence>
<evidence type="ECO:0000256" key="8">
    <source>
        <dbReference type="ARBA" id="ARBA00023170"/>
    </source>
</evidence>
<feature type="transmembrane region" description="Helical" evidence="13">
    <location>
        <begin position="52"/>
        <end position="74"/>
    </location>
</feature>
<feature type="transmembrane region" description="Helical" evidence="13">
    <location>
        <begin position="86"/>
        <end position="104"/>
    </location>
</feature>
<dbReference type="InterPro" id="IPR002455">
    <property type="entry name" value="GPCR3_GABA-B"/>
</dbReference>
<feature type="transmembrane region" description="Helical" evidence="13">
    <location>
        <begin position="163"/>
        <end position="185"/>
    </location>
</feature>
<dbReference type="Proteomes" id="UP000694915">
    <property type="component" value="Chromosome 2"/>
</dbReference>
<keyword evidence="5 13" id="KW-1133">Transmembrane helix</keyword>
<accession>A0ABM0KEV2</accession>
<feature type="transmembrane region" description="Helical" evidence="13">
    <location>
        <begin position="124"/>
        <end position="143"/>
    </location>
</feature>
<evidence type="ECO:0000256" key="6">
    <source>
        <dbReference type="ARBA" id="ARBA00023040"/>
    </source>
</evidence>
<organism evidence="15 16">
    <name type="scientific">Microtus ochrogaster</name>
    <name type="common">Prairie vole</name>
    <dbReference type="NCBI Taxonomy" id="79684"/>
    <lineage>
        <taxon>Eukaryota</taxon>
        <taxon>Metazoa</taxon>
        <taxon>Chordata</taxon>
        <taxon>Craniata</taxon>
        <taxon>Vertebrata</taxon>
        <taxon>Euteleostomi</taxon>
        <taxon>Mammalia</taxon>
        <taxon>Eutheria</taxon>
        <taxon>Euarchontoglires</taxon>
        <taxon>Glires</taxon>
        <taxon>Rodentia</taxon>
        <taxon>Myomorpha</taxon>
        <taxon>Muroidea</taxon>
        <taxon>Cricetidae</taxon>
        <taxon>Arvicolinae</taxon>
        <taxon>Microtus</taxon>
    </lineage>
</organism>
<dbReference type="CDD" id="cd15292">
    <property type="entry name" value="7tmC_GPR156"/>
    <property type="match status" value="1"/>
</dbReference>
<dbReference type="PANTHER" id="PTHR10519">
    <property type="entry name" value="GABA-B RECEPTOR"/>
    <property type="match status" value="1"/>
</dbReference>
<feature type="compositionally biased region" description="Basic and acidic residues" evidence="12">
    <location>
        <begin position="448"/>
        <end position="462"/>
    </location>
</feature>
<keyword evidence="8 16" id="KW-0675">Receptor</keyword>
<feature type="transmembrane region" description="Helical" evidence="13">
    <location>
        <begin position="258"/>
        <end position="281"/>
    </location>
</feature>
<keyword evidence="7 13" id="KW-0472">Membrane</keyword>
<feature type="region of interest" description="Disordered" evidence="12">
    <location>
        <begin position="746"/>
        <end position="768"/>
    </location>
</feature>
<dbReference type="Pfam" id="PF00003">
    <property type="entry name" value="7tm_3"/>
    <property type="match status" value="1"/>
</dbReference>
<feature type="region of interest" description="Disordered" evidence="12">
    <location>
        <begin position="607"/>
        <end position="702"/>
    </location>
</feature>
<dbReference type="InterPro" id="IPR017978">
    <property type="entry name" value="GPCR_3_C"/>
</dbReference>
<evidence type="ECO:0000256" key="2">
    <source>
        <dbReference type="ARBA" id="ARBA00008991"/>
    </source>
</evidence>
<dbReference type="InterPro" id="IPR041946">
    <property type="entry name" value="GPR156_7TM"/>
</dbReference>
<dbReference type="GeneID" id="101995603"/>
<dbReference type="PANTHER" id="PTHR10519:SF20">
    <property type="entry name" value="G-PROTEIN COUPLED RECEPTOR 156-RELATED"/>
    <property type="match status" value="1"/>
</dbReference>
<evidence type="ECO:0000256" key="7">
    <source>
        <dbReference type="ARBA" id="ARBA00023136"/>
    </source>
</evidence>
<evidence type="ECO:0000256" key="13">
    <source>
        <dbReference type="SAM" id="Phobius"/>
    </source>
</evidence>
<feature type="region of interest" description="Disordered" evidence="12">
    <location>
        <begin position="408"/>
        <end position="429"/>
    </location>
</feature>
<comment type="subcellular location">
    <subcellularLocation>
        <location evidence="1">Cell membrane</location>
        <topology evidence="1">Multi-pass membrane protein</topology>
    </subcellularLocation>
</comment>
<sequence length="790" mass="86531">MELEINCSEFCDSFPDQELDRRPLHDLCKTTLIDSQDSGAGVSPLSPALLGVVWTFLSCGLLLVLFFLAFTIRCRKNRIVKMSSPNLNIVTLLGSCLTYSSAYLFGIQDASVGNSMEALVQMRLSMLCIGTSLVFGPILGKSWRLYKVFTQRVPDKRVIIKDLQLLGLVAVLVVADIILLVTWVLTDPIQCLQILGVSVKVTGRDMSCSLTNTHACASRYSDVWIALVWGCKGLLLLYGAYLAGLTNHVSSPPVNQSLTIMVGVNLLLLTAGLIFVLTKYLHSWPNLVFGFTSGGIFVCTTTVNCCVFLPQLKQWKAFEGENQTTQRMAKYFSTPSKPFHSQFDEDQNGHLRDEKSCMERLLTEKNAVIESLQEQVNNAKAKIVKLMSSECSYDSPEWTVPHAASAHGLAVQGPSEHPTASDNAVGAAAEDSLHASVASQYLKSPGASKRDDSPSRDQKDNVTLKQFCDHLDRGCSPKPQAEQSEGPERGDQGPMTPSQSFMPDGLGCDPHRPKQNSEEVPERPPRVSSVVREKLQEVLQELDLGPEASLSPLPCSQQLWKSTTSRTPQKLSPSKLGFSPYVVRRRRAAQRARSHIPASVALNMGQQANRAVSGAQSGLVEQSRESPRLDHQNARSKVPRSSSVKLSPLTDPPQRRSALEDSKRCQPEPQGAGGCDVSVPCQPSAFAPRPPSSPGLPRHRQSRLLASPGYPALSSGCYNLDSESSSSDEFFCRCHRPYCELCFQSSSDSGDSDTSDSDLEQAPGRASWEKLWSRSKPVVNFKDDLKPTLV</sequence>
<evidence type="ECO:0000259" key="14">
    <source>
        <dbReference type="PROSITE" id="PS50259"/>
    </source>
</evidence>
<protein>
    <submittedName>
        <fullName evidence="16">Probable G-protein coupled receptor 156</fullName>
    </submittedName>
</protein>
<evidence type="ECO:0000313" key="16">
    <source>
        <dbReference type="RefSeq" id="XP_005345028.1"/>
    </source>
</evidence>
<gene>
    <name evidence="16" type="primary">Gpr156</name>
</gene>
<dbReference type="RefSeq" id="XP_005345028.1">
    <property type="nucleotide sequence ID" value="XM_005344971.2"/>
</dbReference>
<feature type="transmembrane region" description="Helical" evidence="13">
    <location>
        <begin position="287"/>
        <end position="309"/>
    </location>
</feature>